<dbReference type="Proteomes" id="UP000677305">
    <property type="component" value="Chromosome"/>
</dbReference>
<evidence type="ECO:0000256" key="2">
    <source>
        <dbReference type="ARBA" id="ARBA00023125"/>
    </source>
</evidence>
<sequence>MTIKDIANAVGVTPTTVSNVINGNYHKVSQKTIDKVQKVIKESGYVPNKNARALANNSSKIIGVIFPKTTEGFMQDPFHSQILTGIEKIVGAKKYDLMIKSIDNYEEIYELMRNWSVDGFIILSLIGYQLPQLEKFKNVPAVFIDTYYEELKYINIGSEDYQGEFKAANYLLEMGHESIGFISYHIDYPSVISMRLNGFKDAIESKGLPFDCSENVLEIVGFDPIGKDCENKILDFVKDKTGICISADILAIEIMELLRSKGYRIPEDISIIGFDNVYLSRLVNPKLTTINQDIIAKGKIAAENLINMIEKNNKEKPNIKIPTNLIIRDSVKKIND</sequence>
<dbReference type="InterPro" id="IPR010982">
    <property type="entry name" value="Lambda_DNA-bd_dom_sf"/>
</dbReference>
<dbReference type="KEGG" id="vgu:HYG85_18645"/>
<evidence type="ECO:0000313" key="6">
    <source>
        <dbReference type="Proteomes" id="UP000677305"/>
    </source>
</evidence>
<organism evidence="5 6">
    <name type="scientific">Vallitalea guaymasensis</name>
    <dbReference type="NCBI Taxonomy" id="1185412"/>
    <lineage>
        <taxon>Bacteria</taxon>
        <taxon>Bacillati</taxon>
        <taxon>Bacillota</taxon>
        <taxon>Clostridia</taxon>
        <taxon>Lachnospirales</taxon>
        <taxon>Vallitaleaceae</taxon>
        <taxon>Vallitalea</taxon>
    </lineage>
</organism>
<dbReference type="PROSITE" id="PS50932">
    <property type="entry name" value="HTH_LACI_2"/>
    <property type="match status" value="1"/>
</dbReference>
<dbReference type="SUPFAM" id="SSF53822">
    <property type="entry name" value="Periplasmic binding protein-like I"/>
    <property type="match status" value="1"/>
</dbReference>
<dbReference type="Pfam" id="PF00356">
    <property type="entry name" value="LacI"/>
    <property type="match status" value="1"/>
</dbReference>
<dbReference type="Pfam" id="PF13377">
    <property type="entry name" value="Peripla_BP_3"/>
    <property type="match status" value="1"/>
</dbReference>
<dbReference type="InterPro" id="IPR000843">
    <property type="entry name" value="HTH_LacI"/>
</dbReference>
<dbReference type="Gene3D" id="3.40.50.2300">
    <property type="match status" value="2"/>
</dbReference>
<accession>A0A8J8MD89</accession>
<dbReference type="InterPro" id="IPR028082">
    <property type="entry name" value="Peripla_BP_I"/>
</dbReference>
<dbReference type="PROSITE" id="PS00356">
    <property type="entry name" value="HTH_LACI_1"/>
    <property type="match status" value="1"/>
</dbReference>
<dbReference type="EMBL" id="CP058561">
    <property type="protein sequence ID" value="QUH30827.1"/>
    <property type="molecule type" value="Genomic_DNA"/>
</dbReference>
<dbReference type="GO" id="GO:0003700">
    <property type="term" value="F:DNA-binding transcription factor activity"/>
    <property type="evidence" value="ECO:0007669"/>
    <property type="project" value="TreeGrafter"/>
</dbReference>
<protein>
    <submittedName>
        <fullName evidence="5">LacI family DNA-binding transcriptional regulator</fullName>
    </submittedName>
</protein>
<keyword evidence="6" id="KW-1185">Reference proteome</keyword>
<reference evidence="5 6" key="1">
    <citation type="submission" date="2020-07" db="EMBL/GenBank/DDBJ databases">
        <title>Vallitalea guaymasensis genome.</title>
        <authorList>
            <person name="Postec A."/>
        </authorList>
    </citation>
    <scope>NUCLEOTIDE SEQUENCE [LARGE SCALE GENOMIC DNA]</scope>
    <source>
        <strain evidence="5 6">Ra1766G1</strain>
    </source>
</reference>
<evidence type="ECO:0000256" key="3">
    <source>
        <dbReference type="ARBA" id="ARBA00023163"/>
    </source>
</evidence>
<dbReference type="AlphaFoldDB" id="A0A8J8MD89"/>
<dbReference type="PANTHER" id="PTHR30146">
    <property type="entry name" value="LACI-RELATED TRANSCRIPTIONAL REPRESSOR"/>
    <property type="match status" value="1"/>
</dbReference>
<evidence type="ECO:0000259" key="4">
    <source>
        <dbReference type="PROSITE" id="PS50932"/>
    </source>
</evidence>
<dbReference type="CDD" id="cd06267">
    <property type="entry name" value="PBP1_LacI_sugar_binding-like"/>
    <property type="match status" value="1"/>
</dbReference>
<keyword evidence="3" id="KW-0804">Transcription</keyword>
<dbReference type="RefSeq" id="WP_193774347.1">
    <property type="nucleotide sequence ID" value="NZ_CP058561.1"/>
</dbReference>
<dbReference type="SUPFAM" id="SSF47413">
    <property type="entry name" value="lambda repressor-like DNA-binding domains"/>
    <property type="match status" value="1"/>
</dbReference>
<evidence type="ECO:0000313" key="5">
    <source>
        <dbReference type="EMBL" id="QUH30827.1"/>
    </source>
</evidence>
<dbReference type="CDD" id="cd01392">
    <property type="entry name" value="HTH_LacI"/>
    <property type="match status" value="1"/>
</dbReference>
<dbReference type="InterPro" id="IPR046335">
    <property type="entry name" value="LacI/GalR-like_sensor"/>
</dbReference>
<dbReference type="SMART" id="SM00354">
    <property type="entry name" value="HTH_LACI"/>
    <property type="match status" value="1"/>
</dbReference>
<evidence type="ECO:0000256" key="1">
    <source>
        <dbReference type="ARBA" id="ARBA00023015"/>
    </source>
</evidence>
<keyword evidence="2 5" id="KW-0238">DNA-binding</keyword>
<dbReference type="GO" id="GO:0000976">
    <property type="term" value="F:transcription cis-regulatory region binding"/>
    <property type="evidence" value="ECO:0007669"/>
    <property type="project" value="TreeGrafter"/>
</dbReference>
<keyword evidence="1" id="KW-0805">Transcription regulation</keyword>
<gene>
    <name evidence="5" type="ORF">HYG85_18645</name>
</gene>
<dbReference type="PANTHER" id="PTHR30146:SF24">
    <property type="entry name" value="XYLOSE OPERON REGULATORY PROTEIN"/>
    <property type="match status" value="1"/>
</dbReference>
<name>A0A8J8MD89_9FIRM</name>
<dbReference type="Gene3D" id="1.10.260.40">
    <property type="entry name" value="lambda repressor-like DNA-binding domains"/>
    <property type="match status" value="1"/>
</dbReference>
<feature type="domain" description="HTH lacI-type" evidence="4">
    <location>
        <begin position="1"/>
        <end position="56"/>
    </location>
</feature>
<proteinExistence type="predicted"/>